<evidence type="ECO:0000313" key="1">
    <source>
        <dbReference type="EMBL" id="KAG0557821.1"/>
    </source>
</evidence>
<evidence type="ECO:0000313" key="2">
    <source>
        <dbReference type="Proteomes" id="UP000822688"/>
    </source>
</evidence>
<dbReference type="AlphaFoldDB" id="A0A8T0GEY4"/>
<proteinExistence type="predicted"/>
<sequence>MTNRRPKTDGTWEDCGCPLSLAHLESFQQDLSTGPHICLISRDEWRKHYILDRHAYVRACREPQDSTLGVWVAERLKEGRLFVAKPPQRQPVPPEPWRFDEPTFWDLTPSLEPGWRLWQPEDDALHFGGDTTELMYDRMLDDFFELLHLEGLMKKLMFESGEAWLLSCGEPNQNVRMNSRACLKNDRCFVTADNEFFACITQVLTNGNMRNSVAELLKYVDLGLWMKHMRRIADVRIDANVKKGGCGHIFNFI</sequence>
<dbReference type="Proteomes" id="UP000822688">
    <property type="component" value="Chromosome 11"/>
</dbReference>
<gene>
    <name evidence="1" type="ORF">KC19_11G159400</name>
</gene>
<accession>A0A8T0GEY4</accession>
<organism evidence="1 2">
    <name type="scientific">Ceratodon purpureus</name>
    <name type="common">Fire moss</name>
    <name type="synonym">Dicranum purpureum</name>
    <dbReference type="NCBI Taxonomy" id="3225"/>
    <lineage>
        <taxon>Eukaryota</taxon>
        <taxon>Viridiplantae</taxon>
        <taxon>Streptophyta</taxon>
        <taxon>Embryophyta</taxon>
        <taxon>Bryophyta</taxon>
        <taxon>Bryophytina</taxon>
        <taxon>Bryopsida</taxon>
        <taxon>Dicranidae</taxon>
        <taxon>Pseudoditrichales</taxon>
        <taxon>Ditrichaceae</taxon>
        <taxon>Ceratodon</taxon>
    </lineage>
</organism>
<name>A0A8T0GEY4_CERPU</name>
<comment type="caution">
    <text evidence="1">The sequence shown here is derived from an EMBL/GenBank/DDBJ whole genome shotgun (WGS) entry which is preliminary data.</text>
</comment>
<protein>
    <submittedName>
        <fullName evidence="1">Uncharacterized protein</fullName>
    </submittedName>
</protein>
<keyword evidence="2" id="KW-1185">Reference proteome</keyword>
<dbReference type="EMBL" id="CM026432">
    <property type="protein sequence ID" value="KAG0557821.1"/>
    <property type="molecule type" value="Genomic_DNA"/>
</dbReference>
<reference evidence="1 2" key="1">
    <citation type="submission" date="2020-06" db="EMBL/GenBank/DDBJ databases">
        <title>WGS assembly of Ceratodon purpureus strain R40.</title>
        <authorList>
            <person name="Carey S.B."/>
            <person name="Jenkins J."/>
            <person name="Shu S."/>
            <person name="Lovell J.T."/>
            <person name="Sreedasyam A."/>
            <person name="Maumus F."/>
            <person name="Tiley G.P."/>
            <person name="Fernandez-Pozo N."/>
            <person name="Barry K."/>
            <person name="Chen C."/>
            <person name="Wang M."/>
            <person name="Lipzen A."/>
            <person name="Daum C."/>
            <person name="Saski C.A."/>
            <person name="Payton A.C."/>
            <person name="Mcbreen J.C."/>
            <person name="Conrad R.E."/>
            <person name="Kollar L.M."/>
            <person name="Olsson S."/>
            <person name="Huttunen S."/>
            <person name="Landis J.B."/>
            <person name="Wickett N.J."/>
            <person name="Johnson M.G."/>
            <person name="Rensing S.A."/>
            <person name="Grimwood J."/>
            <person name="Schmutz J."/>
            <person name="Mcdaniel S.F."/>
        </authorList>
    </citation>
    <scope>NUCLEOTIDE SEQUENCE [LARGE SCALE GENOMIC DNA]</scope>
    <source>
        <strain evidence="1 2">R40</strain>
    </source>
</reference>